<dbReference type="Proteomes" id="UP001600424">
    <property type="component" value="Unassembled WGS sequence"/>
</dbReference>
<reference evidence="1 2" key="1">
    <citation type="submission" date="2024-09" db="EMBL/GenBank/DDBJ databases">
        <title>The Natural Products Discovery Center: Release of the First 8490 Sequenced Strains for Exploring Actinobacteria Biosynthetic Diversity.</title>
        <authorList>
            <person name="Kalkreuter E."/>
            <person name="Kautsar S.A."/>
            <person name="Yang D."/>
            <person name="Bader C.D."/>
            <person name="Teijaro C.N."/>
            <person name="Fluegel L."/>
            <person name="Davis C.M."/>
            <person name="Simpson J.R."/>
            <person name="Lauterbach L."/>
            <person name="Steele A.D."/>
            <person name="Gui C."/>
            <person name="Meng S."/>
            <person name="Li G."/>
            <person name="Viehrig K."/>
            <person name="Ye F."/>
            <person name="Su P."/>
            <person name="Kiefer A.F."/>
            <person name="Nichols A."/>
            <person name="Cepeda A.J."/>
            <person name="Yan W."/>
            <person name="Fan B."/>
            <person name="Jiang Y."/>
            <person name="Adhikari A."/>
            <person name="Zheng C.-J."/>
            <person name="Schuster L."/>
            <person name="Cowan T.M."/>
            <person name="Smanski M.J."/>
            <person name="Chevrette M.G."/>
            <person name="De Carvalho L.P.S."/>
            <person name="Shen B."/>
        </authorList>
    </citation>
    <scope>NUCLEOTIDE SEQUENCE [LARGE SCALE GENOMIC DNA]</scope>
    <source>
        <strain evidence="1 2">NPDC056472</strain>
    </source>
</reference>
<dbReference type="SUPFAM" id="SSF160631">
    <property type="entry name" value="SMI1/KNR4-like"/>
    <property type="match status" value="1"/>
</dbReference>
<name>A0ABW6IQD2_STRWE</name>
<evidence type="ECO:0000313" key="2">
    <source>
        <dbReference type="Proteomes" id="UP001600424"/>
    </source>
</evidence>
<evidence type="ECO:0000313" key="1">
    <source>
        <dbReference type="EMBL" id="MFE5979102.1"/>
    </source>
</evidence>
<dbReference type="EMBL" id="JBHTRV010000003">
    <property type="protein sequence ID" value="MFE5979102.1"/>
    <property type="molecule type" value="Genomic_DNA"/>
</dbReference>
<comment type="caution">
    <text evidence="1">The sequence shown here is derived from an EMBL/GenBank/DDBJ whole genome shotgun (WGS) entry which is preliminary data.</text>
</comment>
<gene>
    <name evidence="1" type="ORF">ACFQ63_05270</name>
</gene>
<keyword evidence="2" id="KW-1185">Reference proteome</keyword>
<sequence>MEGMWVERIAETTNWEPLRLELPWNSMEEELGTALPEDYRKLAETFGTGEFSEFMRILSFDPSRQFDLPHIWRTYLEDSPEDGPDPVLKPYQVYRPGRRGLIPWAFAEMECSYFWLASADEDPATWPIVTQGNPYAWHEVNMSTSEFVYRVLTDPEFEPFSIARLMPTPDFYPIGPLR</sequence>
<evidence type="ECO:0008006" key="3">
    <source>
        <dbReference type="Google" id="ProtNLM"/>
    </source>
</evidence>
<organism evidence="1 2">
    <name type="scientific">Streptomyces wedmorensis</name>
    <dbReference type="NCBI Taxonomy" id="43759"/>
    <lineage>
        <taxon>Bacteria</taxon>
        <taxon>Bacillati</taxon>
        <taxon>Actinomycetota</taxon>
        <taxon>Actinomycetes</taxon>
        <taxon>Kitasatosporales</taxon>
        <taxon>Streptomycetaceae</taxon>
        <taxon>Streptomyces</taxon>
    </lineage>
</organism>
<protein>
    <recommendedName>
        <fullName evidence="3">Knr4/Smi1-like domain-containing protein</fullName>
    </recommendedName>
</protein>
<accession>A0ABW6IQD2</accession>
<dbReference type="RefSeq" id="WP_362566699.1">
    <property type="nucleotide sequence ID" value="NZ_JBEZXO010000033.1"/>
</dbReference>
<proteinExistence type="predicted"/>
<dbReference type="InterPro" id="IPR037883">
    <property type="entry name" value="Knr4/Smi1-like_sf"/>
</dbReference>